<comment type="caution">
    <text evidence="1">The sequence shown here is derived from an EMBL/GenBank/DDBJ whole genome shotgun (WGS) entry which is preliminary data.</text>
</comment>
<evidence type="ECO:0000313" key="2">
    <source>
        <dbReference type="Proteomes" id="UP000623440"/>
    </source>
</evidence>
<name>A0ABR8DYP7_9NOSO</name>
<dbReference type="EMBL" id="JACJSI010000131">
    <property type="protein sequence ID" value="MBD2534050.1"/>
    <property type="molecule type" value="Genomic_DNA"/>
</dbReference>
<dbReference type="RefSeq" id="WP_190944577.1">
    <property type="nucleotide sequence ID" value="NZ_JACJSI010000131.1"/>
</dbReference>
<keyword evidence="2" id="KW-1185">Reference proteome</keyword>
<reference evidence="1 2" key="1">
    <citation type="journal article" date="2020" name="ISME J.">
        <title>Comparative genomics reveals insights into cyanobacterial evolution and habitat adaptation.</title>
        <authorList>
            <person name="Chen M.Y."/>
            <person name="Teng W.K."/>
            <person name="Zhao L."/>
            <person name="Hu C.X."/>
            <person name="Zhou Y.K."/>
            <person name="Han B.P."/>
            <person name="Song L.R."/>
            <person name="Shu W.S."/>
        </authorList>
    </citation>
    <scope>NUCLEOTIDE SEQUENCE [LARGE SCALE GENOMIC DNA]</scope>
    <source>
        <strain evidence="1 2">FACHB-838</strain>
    </source>
</reference>
<sequence>MVNKQSDVSKTLRNRCIPALVGEFHLHIDAQTLSKSFENFLVENQKFWNSDFSGYPEQFSHRPPKIHLTKKTKYAQELRATFNALINYIKDNPKSIEGYIEAEYIPLDVDIEEKAFNPQVEIPLIFQTSSLFPGTFRQDEVHITLLRESSDQRLLNSLRSMGFYSVYMEKPFGEVEIFTAQGTRRIIRQILPKLITYLRAVGGATKCSIKEERIISWWASSSELSLPCVISSIA</sequence>
<accession>A0ABR8DYP7</accession>
<dbReference type="Proteomes" id="UP000623440">
    <property type="component" value="Unassembled WGS sequence"/>
</dbReference>
<evidence type="ECO:0000313" key="1">
    <source>
        <dbReference type="EMBL" id="MBD2534050.1"/>
    </source>
</evidence>
<protein>
    <submittedName>
        <fullName evidence="1">Uncharacterized protein</fullName>
    </submittedName>
</protein>
<proteinExistence type="predicted"/>
<organism evidence="1 2">
    <name type="scientific">Nostoc flagelliforme FACHB-838</name>
    <dbReference type="NCBI Taxonomy" id="2692904"/>
    <lineage>
        <taxon>Bacteria</taxon>
        <taxon>Bacillati</taxon>
        <taxon>Cyanobacteriota</taxon>
        <taxon>Cyanophyceae</taxon>
        <taxon>Nostocales</taxon>
        <taxon>Nostocaceae</taxon>
        <taxon>Nostoc</taxon>
    </lineage>
</organism>
<gene>
    <name evidence="1" type="ORF">H6G97_32740</name>
</gene>